<protein>
    <submittedName>
        <fullName evidence="1">Uncharacterized protein</fullName>
    </submittedName>
</protein>
<organism evidence="1 2">
    <name type="scientific">Serendipita vermifera MAFF 305830</name>
    <dbReference type="NCBI Taxonomy" id="933852"/>
    <lineage>
        <taxon>Eukaryota</taxon>
        <taxon>Fungi</taxon>
        <taxon>Dikarya</taxon>
        <taxon>Basidiomycota</taxon>
        <taxon>Agaricomycotina</taxon>
        <taxon>Agaricomycetes</taxon>
        <taxon>Sebacinales</taxon>
        <taxon>Serendipitaceae</taxon>
        <taxon>Serendipita</taxon>
    </lineage>
</organism>
<gene>
    <name evidence="1" type="ORF">M408DRAFT_182865</name>
</gene>
<dbReference type="AlphaFoldDB" id="A0A0C3A4V5"/>
<accession>A0A0C3A4V5</accession>
<dbReference type="HOGENOM" id="CLU_2039494_0_0_1"/>
<evidence type="ECO:0000313" key="1">
    <source>
        <dbReference type="EMBL" id="KIM19690.1"/>
    </source>
</evidence>
<reference evidence="2" key="2">
    <citation type="submission" date="2015-01" db="EMBL/GenBank/DDBJ databases">
        <title>Evolutionary Origins and Diversification of the Mycorrhizal Mutualists.</title>
        <authorList>
            <consortium name="DOE Joint Genome Institute"/>
            <consortium name="Mycorrhizal Genomics Consortium"/>
            <person name="Kohler A."/>
            <person name="Kuo A."/>
            <person name="Nagy L.G."/>
            <person name="Floudas D."/>
            <person name="Copeland A."/>
            <person name="Barry K.W."/>
            <person name="Cichocki N."/>
            <person name="Veneault-Fourrey C."/>
            <person name="LaButti K."/>
            <person name="Lindquist E.A."/>
            <person name="Lipzen A."/>
            <person name="Lundell T."/>
            <person name="Morin E."/>
            <person name="Murat C."/>
            <person name="Riley R."/>
            <person name="Ohm R."/>
            <person name="Sun H."/>
            <person name="Tunlid A."/>
            <person name="Henrissat B."/>
            <person name="Grigoriev I.V."/>
            <person name="Hibbett D.S."/>
            <person name="Martin F."/>
        </authorList>
    </citation>
    <scope>NUCLEOTIDE SEQUENCE [LARGE SCALE GENOMIC DNA]</scope>
    <source>
        <strain evidence="2">MAFF 305830</strain>
    </source>
</reference>
<dbReference type="EMBL" id="KN824572">
    <property type="protein sequence ID" value="KIM19690.1"/>
    <property type="molecule type" value="Genomic_DNA"/>
</dbReference>
<dbReference type="Proteomes" id="UP000054097">
    <property type="component" value="Unassembled WGS sequence"/>
</dbReference>
<keyword evidence="2" id="KW-1185">Reference proteome</keyword>
<evidence type="ECO:0000313" key="2">
    <source>
        <dbReference type="Proteomes" id="UP000054097"/>
    </source>
</evidence>
<reference evidence="1 2" key="1">
    <citation type="submission" date="2014-04" db="EMBL/GenBank/DDBJ databases">
        <authorList>
            <consortium name="DOE Joint Genome Institute"/>
            <person name="Kuo A."/>
            <person name="Zuccaro A."/>
            <person name="Kohler A."/>
            <person name="Nagy L.G."/>
            <person name="Floudas D."/>
            <person name="Copeland A."/>
            <person name="Barry K.W."/>
            <person name="Cichocki N."/>
            <person name="Veneault-Fourrey C."/>
            <person name="LaButti K."/>
            <person name="Lindquist E.A."/>
            <person name="Lipzen A."/>
            <person name="Lundell T."/>
            <person name="Morin E."/>
            <person name="Murat C."/>
            <person name="Sun H."/>
            <person name="Tunlid A."/>
            <person name="Henrissat B."/>
            <person name="Grigoriev I.V."/>
            <person name="Hibbett D.S."/>
            <person name="Martin F."/>
            <person name="Nordberg H.P."/>
            <person name="Cantor M.N."/>
            <person name="Hua S.X."/>
        </authorList>
    </citation>
    <scope>NUCLEOTIDE SEQUENCE [LARGE SCALE GENOMIC DNA]</scope>
    <source>
        <strain evidence="1 2">MAFF 305830</strain>
    </source>
</reference>
<name>A0A0C3A4V5_SERVB</name>
<sequence length="121" mass="14133">MRMKIIFQLFLKNLIARTMRRRPRSIELGVAPRKFPFNLTRYYNRRTSLYLRKHPWTLIHLVWRGVLVDRQSSKPSIESAHHFRSSQTLNLCNGILQSTRNFLSNVATGGLTHDATTSLLP</sequence>
<proteinExistence type="predicted"/>